<dbReference type="NCBIfam" id="TIGR00540">
    <property type="entry name" value="TPR_hemY_coli"/>
    <property type="match status" value="1"/>
</dbReference>
<evidence type="ECO:0000256" key="3">
    <source>
        <dbReference type="ARBA" id="ARBA00004744"/>
    </source>
</evidence>
<organism evidence="12 13">
    <name type="scientific">Legionella antarctica</name>
    <dbReference type="NCBI Taxonomy" id="2708020"/>
    <lineage>
        <taxon>Bacteria</taxon>
        <taxon>Pseudomonadati</taxon>
        <taxon>Pseudomonadota</taxon>
        <taxon>Gammaproteobacteria</taxon>
        <taxon>Legionellales</taxon>
        <taxon>Legionellaceae</taxon>
        <taxon>Legionella</taxon>
    </lineage>
</organism>
<feature type="transmembrane region" description="Helical" evidence="10">
    <location>
        <begin position="41"/>
        <end position="62"/>
    </location>
</feature>
<gene>
    <name evidence="12" type="primary">hemY</name>
    <name evidence="12" type="ORF">TUM19329_32050</name>
</gene>
<dbReference type="GO" id="GO:0042168">
    <property type="term" value="P:heme metabolic process"/>
    <property type="evidence" value="ECO:0007669"/>
    <property type="project" value="InterPro"/>
</dbReference>
<dbReference type="KEGG" id="lant:TUM19329_32050"/>
<protein>
    <submittedName>
        <fullName evidence="12">Protoporphyrinogen oxidase</fullName>
    </submittedName>
</protein>
<dbReference type="Proteomes" id="UP000502894">
    <property type="component" value="Chromosome"/>
</dbReference>
<dbReference type="GO" id="GO:0005886">
    <property type="term" value="C:plasma membrane"/>
    <property type="evidence" value="ECO:0007669"/>
    <property type="project" value="UniProtKB-SubCell"/>
</dbReference>
<keyword evidence="5" id="KW-0997">Cell inner membrane</keyword>
<keyword evidence="6 10" id="KW-0812">Transmembrane</keyword>
<evidence type="ECO:0000256" key="6">
    <source>
        <dbReference type="ARBA" id="ARBA00022692"/>
    </source>
</evidence>
<accession>A0A6F8T833</accession>
<reference evidence="12" key="1">
    <citation type="journal article" date="2020" name="Microbiol. Resour. Announc.">
        <title>Complete Genome Sequence of Novel Psychrotolerant Legionella Strain TUM19329, Isolated from Antarctic Lake Sediment.</title>
        <authorList>
            <person name="Shimada S."/>
            <person name="Nakai R."/>
            <person name="Aoki K."/>
            <person name="Shimoeda N."/>
            <person name="Ohno G."/>
            <person name="Miyazaki Y."/>
            <person name="Kudoh S."/>
            <person name="Imura S."/>
            <person name="Watanabe K."/>
            <person name="Ishii Y."/>
            <person name="Tateda K."/>
        </authorList>
    </citation>
    <scope>NUCLEOTIDE SEQUENCE [LARGE SCALE GENOMIC DNA]</scope>
    <source>
        <strain evidence="12">TUM19329</strain>
    </source>
</reference>
<dbReference type="InterPro" id="IPR010817">
    <property type="entry name" value="HemY_N"/>
</dbReference>
<dbReference type="GO" id="GO:0006779">
    <property type="term" value="P:porphyrin-containing compound biosynthetic process"/>
    <property type="evidence" value="ECO:0007669"/>
    <property type="project" value="UniProtKB-KW"/>
</dbReference>
<evidence type="ECO:0000313" key="12">
    <source>
        <dbReference type="EMBL" id="BCA96844.1"/>
    </source>
</evidence>
<evidence type="ECO:0000256" key="10">
    <source>
        <dbReference type="SAM" id="Phobius"/>
    </source>
</evidence>
<comment type="function">
    <text evidence="1">Involved in a late step of protoheme IX synthesis.</text>
</comment>
<proteinExistence type="predicted"/>
<evidence type="ECO:0000256" key="5">
    <source>
        <dbReference type="ARBA" id="ARBA00022519"/>
    </source>
</evidence>
<dbReference type="InterPro" id="IPR005254">
    <property type="entry name" value="Heme_biosyn_assoc_TPR_pro"/>
</dbReference>
<evidence type="ECO:0000313" key="13">
    <source>
        <dbReference type="Proteomes" id="UP000502894"/>
    </source>
</evidence>
<dbReference type="RefSeq" id="WP_173238059.1">
    <property type="nucleotide sequence ID" value="NZ_AP022839.1"/>
</dbReference>
<sequence length="400" mass="45920">MMRILIAFIILLGSVLLGIQLNDDPGYVLITINHWIVETTVWFAAFALLLLFVVIHIVLQLYNKISNTPGMIYQWNSRRLSQKAQATTRKGLIEYSEGYWQKARAHLIQALPNTDTPLLNYLTAARAAQKMGDSKLRDHYLREAQQSMPEAKIAVELTQAQLQLANHQWEQALATLRHLHDLAPRHPYVLKLLMNLYEEVRDWPQLIAILPDLKKNKVIPEQVFEQLQQNAYLQTIVDLSKQNQPEAITSSFNKLPKNLAHNPDIVAEYIRFLLKNHDYNKAEAILRRCLRKEVNPQLIELYGLLLCDANQLDFAESLLKKNPHSAALFLCLGRLCIAQHLWGKAKHYLEQSNELHPTPIAYAELGQLHEKLNDAFLACENFKKGLELATMDSDNSFPQK</sequence>
<name>A0A6F8T833_9GAMM</name>
<evidence type="ECO:0000256" key="4">
    <source>
        <dbReference type="ARBA" id="ARBA00022475"/>
    </source>
</evidence>
<keyword evidence="7 10" id="KW-1133">Transmembrane helix</keyword>
<dbReference type="UniPathway" id="UPA00252"/>
<evidence type="ECO:0000256" key="9">
    <source>
        <dbReference type="ARBA" id="ARBA00023244"/>
    </source>
</evidence>
<feature type="domain" description="HemY N-terminal" evidence="11">
    <location>
        <begin position="26"/>
        <end position="132"/>
    </location>
</feature>
<dbReference type="SUPFAM" id="SSF48452">
    <property type="entry name" value="TPR-like"/>
    <property type="match status" value="2"/>
</dbReference>
<comment type="pathway">
    <text evidence="3">Porphyrin-containing compound metabolism; protoheme biosynthesis.</text>
</comment>
<evidence type="ECO:0000256" key="1">
    <source>
        <dbReference type="ARBA" id="ARBA00002962"/>
    </source>
</evidence>
<evidence type="ECO:0000259" key="11">
    <source>
        <dbReference type="Pfam" id="PF07219"/>
    </source>
</evidence>
<dbReference type="Pfam" id="PF07219">
    <property type="entry name" value="HemY_N"/>
    <property type="match status" value="1"/>
</dbReference>
<evidence type="ECO:0000256" key="2">
    <source>
        <dbReference type="ARBA" id="ARBA00004429"/>
    </source>
</evidence>
<dbReference type="AlphaFoldDB" id="A0A6F8T833"/>
<dbReference type="EMBL" id="AP022839">
    <property type="protein sequence ID" value="BCA96844.1"/>
    <property type="molecule type" value="Genomic_DNA"/>
</dbReference>
<dbReference type="InterPro" id="IPR011990">
    <property type="entry name" value="TPR-like_helical_dom_sf"/>
</dbReference>
<evidence type="ECO:0000256" key="8">
    <source>
        <dbReference type="ARBA" id="ARBA00023136"/>
    </source>
</evidence>
<evidence type="ECO:0000256" key="7">
    <source>
        <dbReference type="ARBA" id="ARBA00022989"/>
    </source>
</evidence>
<keyword evidence="8 10" id="KW-0472">Membrane</keyword>
<keyword evidence="13" id="KW-1185">Reference proteome</keyword>
<comment type="subcellular location">
    <subcellularLocation>
        <location evidence="2">Cell inner membrane</location>
        <topology evidence="2">Multi-pass membrane protein</topology>
    </subcellularLocation>
</comment>
<dbReference type="Gene3D" id="1.25.40.10">
    <property type="entry name" value="Tetratricopeptide repeat domain"/>
    <property type="match status" value="3"/>
</dbReference>
<keyword evidence="9" id="KW-0627">Porphyrin biosynthesis</keyword>
<keyword evidence="4" id="KW-1003">Cell membrane</keyword>